<name>A0A0N4UYC1_ENTVE</name>
<reference evidence="2 3" key="2">
    <citation type="submission" date="2018-10" db="EMBL/GenBank/DDBJ databases">
        <authorList>
            <consortium name="Pathogen Informatics"/>
        </authorList>
    </citation>
    <scope>NUCLEOTIDE SEQUENCE [LARGE SCALE GENOMIC DNA]</scope>
</reference>
<evidence type="ECO:0000313" key="3">
    <source>
        <dbReference type="Proteomes" id="UP000274131"/>
    </source>
</evidence>
<feature type="compositionally biased region" description="Basic and acidic residues" evidence="1">
    <location>
        <begin position="365"/>
        <end position="378"/>
    </location>
</feature>
<keyword evidence="3" id="KW-1185">Reference proteome</keyword>
<dbReference type="Proteomes" id="UP000274131">
    <property type="component" value="Unassembled WGS sequence"/>
</dbReference>
<proteinExistence type="predicted"/>
<feature type="region of interest" description="Disordered" evidence="1">
    <location>
        <begin position="348"/>
        <end position="384"/>
    </location>
</feature>
<dbReference type="WBParaSite" id="EVEC_0000257001-mRNA-1">
    <property type="protein sequence ID" value="EVEC_0000257001-mRNA-1"/>
    <property type="gene ID" value="EVEC_0000257001"/>
</dbReference>
<gene>
    <name evidence="2" type="ORF">EVEC_LOCUS2278</name>
</gene>
<dbReference type="Gene3D" id="2.130.10.10">
    <property type="entry name" value="YVTN repeat-like/Quinoprotein amine dehydrogenase"/>
    <property type="match status" value="2"/>
</dbReference>
<protein>
    <submittedName>
        <fullName evidence="4">WD_REPEATS_REGION domain-containing protein</fullName>
    </submittedName>
</protein>
<dbReference type="PANTHER" id="PTHR16038:SF4">
    <property type="entry name" value="WD REPEAT-CONTAINING PROTEIN 74"/>
    <property type="match status" value="1"/>
</dbReference>
<dbReference type="Pfam" id="PF00400">
    <property type="entry name" value="WD40"/>
    <property type="match status" value="1"/>
</dbReference>
<sequence>MDCFVGASTGALKGVSFKDGHFYNINIIHNLKPECDGITSMCWTSEDQTELLTVQLNRQLKLYDAKNDLLSPLFEVSGGSGSVRGIYMMKNKTVVSATESGSLCLWDQKGKALTELDAGKNLLVMIPDSNDENRCATGGKENPLKIWDLEKGMKTFTAKNVRPDSLQLRVPICDNDIRFLSDARSIVTATGTCQFRLYDPRAQRRPVKEMKWLEEPVTALSLCSSPNLFLAGNTRGDMGLFDIRNKMSMVCKYKGFAGSIRGIAAHSQSPYVASCSIDRFVRLHDLNTKQLLKKVYCKVKLNRILLNDDFSLSDNNAVNKKELIDYENSWKELEASFAFLLELGDEGSSGGSASEEDEALWNDMKGVRDSEKRKHEPATTEYGEDTALKKPKIEEMKRRHTPDVAESVVQVKKRRIKRLKRKWKEPSQENVVIVN</sequence>
<evidence type="ECO:0000313" key="4">
    <source>
        <dbReference type="WBParaSite" id="EVEC_0000257001-mRNA-1"/>
    </source>
</evidence>
<dbReference type="SUPFAM" id="SSF50978">
    <property type="entry name" value="WD40 repeat-like"/>
    <property type="match status" value="1"/>
</dbReference>
<organism evidence="4">
    <name type="scientific">Enterobius vermicularis</name>
    <name type="common">Human pinworm</name>
    <dbReference type="NCBI Taxonomy" id="51028"/>
    <lineage>
        <taxon>Eukaryota</taxon>
        <taxon>Metazoa</taxon>
        <taxon>Ecdysozoa</taxon>
        <taxon>Nematoda</taxon>
        <taxon>Chromadorea</taxon>
        <taxon>Rhabditida</taxon>
        <taxon>Spirurina</taxon>
        <taxon>Oxyuridomorpha</taxon>
        <taxon>Oxyuroidea</taxon>
        <taxon>Oxyuridae</taxon>
        <taxon>Enterobius</taxon>
    </lineage>
</organism>
<dbReference type="InterPro" id="IPR001680">
    <property type="entry name" value="WD40_rpt"/>
</dbReference>
<dbReference type="GO" id="GO:0030687">
    <property type="term" value="C:preribosome, large subunit precursor"/>
    <property type="evidence" value="ECO:0007669"/>
    <property type="project" value="TreeGrafter"/>
</dbReference>
<evidence type="ECO:0000256" key="1">
    <source>
        <dbReference type="SAM" id="MobiDB-lite"/>
    </source>
</evidence>
<dbReference type="GO" id="GO:0005730">
    <property type="term" value="C:nucleolus"/>
    <property type="evidence" value="ECO:0007669"/>
    <property type="project" value="InterPro"/>
</dbReference>
<dbReference type="SMART" id="SM00320">
    <property type="entry name" value="WD40"/>
    <property type="match status" value="6"/>
</dbReference>
<dbReference type="OrthoDB" id="18388at2759"/>
<dbReference type="InterPro" id="IPR015943">
    <property type="entry name" value="WD40/YVTN_repeat-like_dom_sf"/>
</dbReference>
<dbReference type="STRING" id="51028.A0A0N4UYC1"/>
<dbReference type="GO" id="GO:0042273">
    <property type="term" value="P:ribosomal large subunit biogenesis"/>
    <property type="evidence" value="ECO:0007669"/>
    <property type="project" value="InterPro"/>
</dbReference>
<dbReference type="EMBL" id="UXUI01007350">
    <property type="protein sequence ID" value="VDD87135.1"/>
    <property type="molecule type" value="Genomic_DNA"/>
</dbReference>
<dbReference type="InterPro" id="IPR037379">
    <property type="entry name" value="WDR74/Nsa1"/>
</dbReference>
<accession>A0A0N4UYC1</accession>
<dbReference type="PANTHER" id="PTHR16038">
    <property type="entry name" value="NOP SEVEN ASSOCIATED PROTEIN 1"/>
    <property type="match status" value="1"/>
</dbReference>
<dbReference type="AlphaFoldDB" id="A0A0N4UYC1"/>
<dbReference type="InterPro" id="IPR036322">
    <property type="entry name" value="WD40_repeat_dom_sf"/>
</dbReference>
<evidence type="ECO:0000313" key="2">
    <source>
        <dbReference type="EMBL" id="VDD87135.1"/>
    </source>
</evidence>
<reference evidence="4" key="1">
    <citation type="submission" date="2017-02" db="UniProtKB">
        <authorList>
            <consortium name="WormBaseParasite"/>
        </authorList>
    </citation>
    <scope>IDENTIFICATION</scope>
</reference>